<name>A0ACC1Y7K3_MELAZ</name>
<evidence type="ECO:0000313" key="2">
    <source>
        <dbReference type="Proteomes" id="UP001164539"/>
    </source>
</evidence>
<organism evidence="1 2">
    <name type="scientific">Melia azedarach</name>
    <name type="common">Chinaberry tree</name>
    <dbReference type="NCBI Taxonomy" id="155640"/>
    <lineage>
        <taxon>Eukaryota</taxon>
        <taxon>Viridiplantae</taxon>
        <taxon>Streptophyta</taxon>
        <taxon>Embryophyta</taxon>
        <taxon>Tracheophyta</taxon>
        <taxon>Spermatophyta</taxon>
        <taxon>Magnoliopsida</taxon>
        <taxon>eudicotyledons</taxon>
        <taxon>Gunneridae</taxon>
        <taxon>Pentapetalae</taxon>
        <taxon>rosids</taxon>
        <taxon>malvids</taxon>
        <taxon>Sapindales</taxon>
        <taxon>Meliaceae</taxon>
        <taxon>Melia</taxon>
    </lineage>
</organism>
<reference evidence="1 2" key="1">
    <citation type="journal article" date="2023" name="Science">
        <title>Complex scaffold remodeling in plant triterpene biosynthesis.</title>
        <authorList>
            <person name="De La Pena R."/>
            <person name="Hodgson H."/>
            <person name="Liu J.C."/>
            <person name="Stephenson M.J."/>
            <person name="Martin A.C."/>
            <person name="Owen C."/>
            <person name="Harkess A."/>
            <person name="Leebens-Mack J."/>
            <person name="Jimenez L.E."/>
            <person name="Osbourn A."/>
            <person name="Sattely E.S."/>
        </authorList>
    </citation>
    <scope>NUCLEOTIDE SEQUENCE [LARGE SCALE GENOMIC DNA]</scope>
    <source>
        <strain evidence="2">cv. JPN11</strain>
        <tissue evidence="1">Leaf</tissue>
    </source>
</reference>
<accession>A0ACC1Y7K3</accession>
<dbReference type="Proteomes" id="UP001164539">
    <property type="component" value="Chromosome 4"/>
</dbReference>
<evidence type="ECO:0000313" key="1">
    <source>
        <dbReference type="EMBL" id="KAJ4719696.1"/>
    </source>
</evidence>
<gene>
    <name evidence="1" type="ORF">OWV82_007633</name>
</gene>
<dbReference type="EMBL" id="CM051397">
    <property type="protein sequence ID" value="KAJ4719696.1"/>
    <property type="molecule type" value="Genomic_DNA"/>
</dbReference>
<sequence>MDSDTDLPVMKDAMEILSESSLPYEVSTISAHQTPAKMYSYASNAEERGIRVIIAGMIASLTRLPVIGVPLHASALNGMDSLLSMVQMPRGVPVATVAVDNAASAGFLAGRILGLDNLELLARSDPPSLIMNVNNEPGYGLNNSKEVTERRRLNALLLNASSMKYDSHFCLLSAVSPRVEIIMESDSDLPIMKEAARVLIDFGVPHEVAFLVTSTSLCLSQHCMVASLTPLPVIGVPVRTSTLDGIDSLVSITQMRGNVPVATVAINNSANAALLAVRMWGLVDAGLRARMRQYQEDMRDDDLRKAEKLNKVGWESYLNH</sequence>
<proteinExistence type="predicted"/>
<comment type="caution">
    <text evidence="1">The sequence shown here is derived from an EMBL/GenBank/DDBJ whole genome shotgun (WGS) entry which is preliminary data.</text>
</comment>
<keyword evidence="2" id="KW-1185">Reference proteome</keyword>
<protein>
    <submittedName>
        <fullName evidence="1">Phosphoribosylaminoimidazole carboxylase</fullName>
    </submittedName>
</protein>